<dbReference type="Gene3D" id="3.90.660.10">
    <property type="match status" value="2"/>
</dbReference>
<dbReference type="InterPro" id="IPR001613">
    <property type="entry name" value="Flavin_amine_oxidase"/>
</dbReference>
<dbReference type="PRINTS" id="PR00757">
    <property type="entry name" value="AMINEOXDASEF"/>
</dbReference>
<dbReference type="EMBL" id="CP070619">
    <property type="protein sequence ID" value="QSE95482.1"/>
    <property type="molecule type" value="Genomic_DNA"/>
</dbReference>
<dbReference type="Gene3D" id="3.50.50.60">
    <property type="entry name" value="FAD/NAD(P)-binding domain"/>
    <property type="match status" value="2"/>
</dbReference>
<dbReference type="SUPFAM" id="SSF51905">
    <property type="entry name" value="FAD/NAD(P)-binding domain"/>
    <property type="match status" value="1"/>
</dbReference>
<keyword evidence="3" id="KW-0560">Oxidoreductase</keyword>
<proteinExistence type="inferred from homology"/>
<comment type="similarity">
    <text evidence="2">Belongs to the flavin monoamine oxidase family.</text>
</comment>
<dbReference type="Pfam" id="PF01593">
    <property type="entry name" value="Amino_oxidase"/>
    <property type="match status" value="1"/>
</dbReference>
<accession>A0A974WDS1</accession>
<evidence type="ECO:0000256" key="2">
    <source>
        <dbReference type="ARBA" id="ARBA00005995"/>
    </source>
</evidence>
<evidence type="ECO:0000313" key="6">
    <source>
        <dbReference type="Proteomes" id="UP000662986"/>
    </source>
</evidence>
<keyword evidence="6" id="KW-1185">Reference proteome</keyword>
<dbReference type="InterPro" id="IPR036188">
    <property type="entry name" value="FAD/NAD-bd_sf"/>
</dbReference>
<gene>
    <name evidence="5" type="ORF">JWS13_19920</name>
</gene>
<dbReference type="InterPro" id="IPR050703">
    <property type="entry name" value="Flavin_MAO"/>
</dbReference>
<evidence type="ECO:0000259" key="4">
    <source>
        <dbReference type="Pfam" id="PF01593"/>
    </source>
</evidence>
<comment type="cofactor">
    <cofactor evidence="1">
        <name>FAD</name>
        <dbReference type="ChEBI" id="CHEBI:57692"/>
    </cofactor>
</comment>
<organism evidence="5 6">
    <name type="scientific">Rhodococcus pseudokoreensis</name>
    <dbReference type="NCBI Taxonomy" id="2811421"/>
    <lineage>
        <taxon>Bacteria</taxon>
        <taxon>Bacillati</taxon>
        <taxon>Actinomycetota</taxon>
        <taxon>Actinomycetes</taxon>
        <taxon>Mycobacteriales</taxon>
        <taxon>Nocardiaceae</taxon>
        <taxon>Rhodococcus</taxon>
    </lineage>
</organism>
<sequence>MIGVTKSERDVHIMNVNLSNGGAMGSEVSETADVVVVGAGISGLVAARELSRAGLRVIVLEARPRLGGRVWTDRRLGRDLEIGGTWVHWLQPHVWAEITRYGLPITRGPRPEQVYWLAGDRVRTGSIDDYLQLIEPGMRRLTAATMTWLPRPAENPNDRTDLSEIDGFSIQDKLDELRLGDDEYHANEAAWIGHFNGPLADGAFTSALRWTAATAGSWQLMHEASAVFRLSGGTEALVAALAADSRAEIRTQAEVCRIDHHPEGADVQTSDGRRISARRVVLTLPQNLLGDLDVQPPLNEDKRAAAREKVASRGVKVWIRVRGPIAPFAAYSSADHPLAVVRTEYVGDSDAVLVGFGADATRLHPEDIDAVTRALTVWRDDLEVLEVTGHDWMADPHSRETWLMHRPNQLTRYLDGQQRTEGVLHFAGSDTANLWPGFIDGAIERALHTSRDITDTLTPHLTGSPAGA</sequence>
<dbReference type="PANTHER" id="PTHR43563:SF1">
    <property type="entry name" value="AMINE OXIDASE [FLAVIN-CONTAINING] B"/>
    <property type="match status" value="1"/>
</dbReference>
<name>A0A974WDS1_9NOCA</name>
<protein>
    <submittedName>
        <fullName evidence="5">FAD-dependent oxidoreductase</fullName>
    </submittedName>
</protein>
<evidence type="ECO:0000313" key="5">
    <source>
        <dbReference type="EMBL" id="QSE95482.1"/>
    </source>
</evidence>
<reference evidence="5 6" key="2">
    <citation type="journal article" date="2022" name="Arch. Microbiol.">
        <title>Rhodococcus pseudokoreensis sp. nov. isolated from the rhizosphere of young M26 apple rootstocks.</title>
        <authorList>
            <person name="Kampfer P."/>
            <person name="Glaeser S.P."/>
            <person name="Blom J."/>
            <person name="Wolf J."/>
            <person name="Benning S."/>
            <person name="Schloter M."/>
            <person name="Neumann-Schaal M."/>
        </authorList>
    </citation>
    <scope>NUCLEOTIDE SEQUENCE [LARGE SCALE GENOMIC DNA]</scope>
    <source>
        <strain evidence="5 6">R79</strain>
    </source>
</reference>
<dbReference type="InterPro" id="IPR002937">
    <property type="entry name" value="Amino_oxidase"/>
</dbReference>
<dbReference type="PANTHER" id="PTHR43563">
    <property type="entry name" value="AMINE OXIDASE"/>
    <property type="match status" value="1"/>
</dbReference>
<reference evidence="5 6" key="1">
    <citation type="journal article" date="2021" name="Microbiol. Resour. Announc.">
        <title>Complete Genome Sequences of Two Rhodococcus sp. Strains with Large and Linear Chromosomes, Isolated from Apple Rhizosphere.</title>
        <authorList>
            <person name="Benning S."/>
            <person name="Brugnone N."/>
            <person name="Siani R."/>
            <person name="Kublik S."/>
            <person name="Schloter M."/>
            <person name="Rad V."/>
        </authorList>
    </citation>
    <scope>NUCLEOTIDE SEQUENCE [LARGE SCALE GENOMIC DNA]</scope>
    <source>
        <strain evidence="5 6">R79</strain>
    </source>
</reference>
<evidence type="ECO:0000256" key="1">
    <source>
        <dbReference type="ARBA" id="ARBA00001974"/>
    </source>
</evidence>
<evidence type="ECO:0000256" key="3">
    <source>
        <dbReference type="ARBA" id="ARBA00023002"/>
    </source>
</evidence>
<dbReference type="Proteomes" id="UP000662986">
    <property type="component" value="Chromosome"/>
</dbReference>
<feature type="domain" description="Amine oxidase" evidence="4">
    <location>
        <begin position="41"/>
        <end position="453"/>
    </location>
</feature>